<reference evidence="3" key="1">
    <citation type="submission" date="2017-02" db="EMBL/GenBank/DDBJ databases">
        <title>Comparative genomics and description of representatives of a novel lineage of planctomycetes thriving in anoxic sediments.</title>
        <authorList>
            <person name="Spring S."/>
            <person name="Bunk B."/>
            <person name="Sproer C."/>
        </authorList>
    </citation>
    <scope>NUCLEOTIDE SEQUENCE [LARGE SCALE GENOMIC DNA]</scope>
    <source>
        <strain evidence="3">ST-NAGAB-D1</strain>
    </source>
</reference>
<accession>A0A1U9NPS9</accession>
<dbReference type="KEGG" id="alus:STSP2_03142"/>
<feature type="compositionally biased region" description="Basic and acidic residues" evidence="1">
    <location>
        <begin position="407"/>
        <end position="421"/>
    </location>
</feature>
<dbReference type="Proteomes" id="UP000189674">
    <property type="component" value="Chromosome"/>
</dbReference>
<feature type="compositionally biased region" description="Basic residues" evidence="1">
    <location>
        <begin position="1"/>
        <end position="12"/>
    </location>
</feature>
<proteinExistence type="predicted"/>
<feature type="compositionally biased region" description="Low complexity" evidence="1">
    <location>
        <begin position="394"/>
        <end position="406"/>
    </location>
</feature>
<dbReference type="RefSeq" id="WP_146663578.1">
    <property type="nucleotide sequence ID" value="NZ_CP019791.1"/>
</dbReference>
<feature type="region of interest" description="Disordered" evidence="1">
    <location>
        <begin position="1"/>
        <end position="46"/>
    </location>
</feature>
<feature type="region of interest" description="Disordered" evidence="1">
    <location>
        <begin position="174"/>
        <end position="503"/>
    </location>
</feature>
<name>A0A1U9NPS9_9BACT</name>
<feature type="compositionally biased region" description="Low complexity" evidence="1">
    <location>
        <begin position="13"/>
        <end position="30"/>
    </location>
</feature>
<protein>
    <submittedName>
        <fullName evidence="2">Uncharacterized protein</fullName>
    </submittedName>
</protein>
<feature type="compositionally biased region" description="Basic and acidic residues" evidence="1">
    <location>
        <begin position="275"/>
        <end position="285"/>
    </location>
</feature>
<dbReference type="EMBL" id="CP019791">
    <property type="protein sequence ID" value="AQT69942.1"/>
    <property type="molecule type" value="Genomic_DNA"/>
</dbReference>
<feature type="compositionally biased region" description="Basic residues" evidence="1">
    <location>
        <begin position="31"/>
        <end position="46"/>
    </location>
</feature>
<feature type="compositionally biased region" description="Basic and acidic residues" evidence="1">
    <location>
        <begin position="322"/>
        <end position="332"/>
    </location>
</feature>
<keyword evidence="3" id="KW-1185">Reference proteome</keyword>
<evidence type="ECO:0000256" key="1">
    <source>
        <dbReference type="SAM" id="MobiDB-lite"/>
    </source>
</evidence>
<feature type="compositionally biased region" description="Polar residues" evidence="1">
    <location>
        <begin position="258"/>
        <end position="272"/>
    </location>
</feature>
<gene>
    <name evidence="2" type="ORF">STSP2_03142</name>
</gene>
<evidence type="ECO:0000313" key="2">
    <source>
        <dbReference type="EMBL" id="AQT69942.1"/>
    </source>
</evidence>
<dbReference type="STRING" id="1936003.STSP2_03142"/>
<sequence length="616" mass="65318">MAGKKATGKRSGTKTAAKKNGGAAKASAKAKTAKPKTKKRSGRRSRIKKVWRVYRFGPRYELADDIRICRESPLKFTKDFVGSGTDDESVGYAQQMVMLKNLPNWLTLRGAFAELKNIAANQSRLYRGYLLFQFEPAQPRHIAMMLGIDEERAKVILEALESVGLLEKVAMPEFVEDDEGDPPPGGDDGDGGDRRGGKGKGTKKGTADRGKNSGTMQDGAASGNHSRTNAGTREPLKDGQDTIGTSAGVQDKSDDLRSQGTIAQHNGTSAESNEAELKNVNETEKSLTSLGGCASERSARTEPGADGPLNAGASAENGDLGGDFRTRGRGTEFRSVPEQPGTLGNARENPLEGEGECKTSAFGLGREEKGEKETAAAAPPPEVQAEVKGKAEQRAAAAPVPAGKAEMPAEGKVQAEAERTLSGRTGAVKGERQEPKGMGEYTDERGEVNAGGQRGTDESPCTTPAATPPIEPNEPTRADVSGALPSEGGRPGASHDRGDEDEEARLRMCGARIGMRGRYGREALEFAGEIYELLSLPYDPRSETGKRELGAFAAAWQRATLAGLGEVELGKLRDKSVKEAKKIRRVGRSRKPGAVWLSVFGKRLNAMVGGARAAAG</sequence>
<feature type="compositionally biased region" description="Basic and acidic residues" evidence="1">
    <location>
        <begin position="429"/>
        <end position="447"/>
    </location>
</feature>
<feature type="compositionally biased region" description="Basic and acidic residues" evidence="1">
    <location>
        <begin position="365"/>
        <end position="374"/>
    </location>
</feature>
<dbReference type="AlphaFoldDB" id="A0A1U9NPS9"/>
<evidence type="ECO:0000313" key="3">
    <source>
        <dbReference type="Proteomes" id="UP000189674"/>
    </source>
</evidence>
<organism evidence="2 3">
    <name type="scientific">Anaerohalosphaera lusitana</name>
    <dbReference type="NCBI Taxonomy" id="1936003"/>
    <lineage>
        <taxon>Bacteria</taxon>
        <taxon>Pseudomonadati</taxon>
        <taxon>Planctomycetota</taxon>
        <taxon>Phycisphaerae</taxon>
        <taxon>Sedimentisphaerales</taxon>
        <taxon>Anaerohalosphaeraceae</taxon>
        <taxon>Anaerohalosphaera</taxon>
    </lineage>
</organism>